<keyword evidence="4 8" id="KW-0547">Nucleotide-binding</keyword>
<dbReference type="CDD" id="cd03225">
    <property type="entry name" value="ABC_cobalt_CbiO_domain1"/>
    <property type="match status" value="1"/>
</dbReference>
<dbReference type="InterPro" id="IPR003439">
    <property type="entry name" value="ABC_transporter-like_ATP-bd"/>
</dbReference>
<dbReference type="PATRIC" id="fig|411473.3.peg.781"/>
<evidence type="ECO:0000256" key="6">
    <source>
        <dbReference type="ARBA" id="ARBA00022967"/>
    </source>
</evidence>
<dbReference type="FunFam" id="3.40.50.300:FF:000224">
    <property type="entry name" value="Energy-coupling factor transporter ATP-binding protein EcfA"/>
    <property type="match status" value="1"/>
</dbReference>
<comment type="caution">
    <text evidence="10">The sequence shown here is derived from an EMBL/GenBank/DDBJ whole genome shotgun (WGS) entry which is preliminary data.</text>
</comment>
<reference evidence="10 11" key="1">
    <citation type="submission" date="2013-07" db="EMBL/GenBank/DDBJ databases">
        <authorList>
            <person name="Weinstock G."/>
            <person name="Sodergren E."/>
            <person name="Wylie T."/>
            <person name="Fulton L."/>
            <person name="Fulton R."/>
            <person name="Fronick C."/>
            <person name="O'Laughlin M."/>
            <person name="Godfrey J."/>
            <person name="Miner T."/>
            <person name="Herter B."/>
            <person name="Appelbaum E."/>
            <person name="Cordes M."/>
            <person name="Lek S."/>
            <person name="Wollam A."/>
            <person name="Pepin K.H."/>
            <person name="Palsikar V.B."/>
            <person name="Mitreva M."/>
            <person name="Wilson R.K."/>
        </authorList>
    </citation>
    <scope>NUCLEOTIDE SEQUENCE [LARGE SCALE GENOMIC DNA]</scope>
    <source>
        <strain evidence="10 11">ATCC 27760</strain>
    </source>
</reference>
<dbReference type="Gene3D" id="3.40.50.300">
    <property type="entry name" value="P-loop containing nucleotide triphosphate hydrolases"/>
    <property type="match status" value="1"/>
</dbReference>
<proteinExistence type="inferred from homology"/>
<evidence type="ECO:0000256" key="7">
    <source>
        <dbReference type="ARBA" id="ARBA00023136"/>
    </source>
</evidence>
<dbReference type="InterPro" id="IPR015856">
    <property type="entry name" value="ABC_transpr_CbiO/EcfA_su"/>
</dbReference>
<comment type="similarity">
    <text evidence="8">Belongs to the ABC transporter superfamily. Energy-coupling factor EcfA family.</text>
</comment>
<dbReference type="InterPro" id="IPR003593">
    <property type="entry name" value="AAA+_ATPase"/>
</dbReference>
<protein>
    <recommendedName>
        <fullName evidence="8">Energy-coupling factor transporter ATP-binding protein EcfA2</fullName>
        <ecNumber evidence="8">7.-.-.-</ecNumber>
    </recommendedName>
</protein>
<comment type="subcellular location">
    <subcellularLocation>
        <location evidence="1 8">Cell membrane</location>
        <topology evidence="1 8">Peripheral membrane protein</topology>
    </subcellularLocation>
</comment>
<accession>U2MBG1</accession>
<dbReference type="NCBIfam" id="NF010158">
    <property type="entry name" value="PRK13637.1"/>
    <property type="match status" value="1"/>
</dbReference>
<comment type="subunit">
    <text evidence="8">Forms a stable energy-coupling factor (ECF) transporter complex composed of 2 membrane-embedded substrate-binding proteins (S component), 2 ATP-binding proteins (A component) and 2 transmembrane proteins (T component).</text>
</comment>
<dbReference type="GO" id="GO:0042626">
    <property type="term" value="F:ATPase-coupled transmembrane transporter activity"/>
    <property type="evidence" value="ECO:0007669"/>
    <property type="project" value="TreeGrafter"/>
</dbReference>
<dbReference type="InterPro" id="IPR050095">
    <property type="entry name" value="ECF_ABC_transporter_ATP-bd"/>
</dbReference>
<gene>
    <name evidence="10" type="ORF">RUMCAL_00958</name>
</gene>
<dbReference type="InterPro" id="IPR030946">
    <property type="entry name" value="EcfA2"/>
</dbReference>
<evidence type="ECO:0000256" key="4">
    <source>
        <dbReference type="ARBA" id="ARBA00022741"/>
    </source>
</evidence>
<keyword evidence="6" id="KW-1278">Translocase</keyword>
<dbReference type="InterPro" id="IPR017871">
    <property type="entry name" value="ABC_transporter-like_CS"/>
</dbReference>
<dbReference type="PANTHER" id="PTHR43553">
    <property type="entry name" value="HEAVY METAL TRANSPORTER"/>
    <property type="match status" value="1"/>
</dbReference>
<dbReference type="GO" id="GO:0043190">
    <property type="term" value="C:ATP-binding cassette (ABC) transporter complex"/>
    <property type="evidence" value="ECO:0007669"/>
    <property type="project" value="TreeGrafter"/>
</dbReference>
<dbReference type="PANTHER" id="PTHR43553:SF27">
    <property type="entry name" value="ENERGY-COUPLING FACTOR TRANSPORTER ATP-BINDING PROTEIN ECFA2"/>
    <property type="match status" value="1"/>
</dbReference>
<keyword evidence="2 8" id="KW-0813">Transport</keyword>
<evidence type="ECO:0000256" key="5">
    <source>
        <dbReference type="ARBA" id="ARBA00022840"/>
    </source>
</evidence>
<dbReference type="EC" id="7.-.-.-" evidence="8"/>
<evidence type="ECO:0000256" key="1">
    <source>
        <dbReference type="ARBA" id="ARBA00004202"/>
    </source>
</evidence>
<dbReference type="PROSITE" id="PS00211">
    <property type="entry name" value="ABC_TRANSPORTER_1"/>
    <property type="match status" value="1"/>
</dbReference>
<keyword evidence="7 8" id="KW-0472">Membrane</keyword>
<evidence type="ECO:0000259" key="9">
    <source>
        <dbReference type="PROSITE" id="PS50893"/>
    </source>
</evidence>
<evidence type="ECO:0000313" key="11">
    <source>
        <dbReference type="Proteomes" id="UP000016662"/>
    </source>
</evidence>
<dbReference type="Pfam" id="PF00005">
    <property type="entry name" value="ABC_tran"/>
    <property type="match status" value="1"/>
</dbReference>
<dbReference type="NCBIfam" id="TIGR04521">
    <property type="entry name" value="ECF_ATPase_2"/>
    <property type="match status" value="1"/>
</dbReference>
<keyword evidence="3 8" id="KW-1003">Cell membrane</keyword>
<dbReference type="SUPFAM" id="SSF52540">
    <property type="entry name" value="P-loop containing nucleoside triphosphate hydrolases"/>
    <property type="match status" value="1"/>
</dbReference>
<evidence type="ECO:0000256" key="8">
    <source>
        <dbReference type="RuleBase" id="RU365104"/>
    </source>
</evidence>
<comment type="function">
    <text evidence="8">ATP-binding (A) component of a common energy-coupling factor (ECF) ABC-transporter complex.</text>
</comment>
<dbReference type="GO" id="GO:0016887">
    <property type="term" value="F:ATP hydrolysis activity"/>
    <property type="evidence" value="ECO:0007669"/>
    <property type="project" value="InterPro"/>
</dbReference>
<dbReference type="AlphaFoldDB" id="U2MBG1"/>
<dbReference type="eggNOG" id="COG1122">
    <property type="taxonomic scope" value="Bacteria"/>
</dbReference>
<evidence type="ECO:0000256" key="3">
    <source>
        <dbReference type="ARBA" id="ARBA00022475"/>
    </source>
</evidence>
<evidence type="ECO:0000313" key="10">
    <source>
        <dbReference type="EMBL" id="ERJ96628.1"/>
    </source>
</evidence>
<keyword evidence="5 8" id="KW-0067">ATP-binding</keyword>
<dbReference type="HOGENOM" id="CLU_000604_1_22_9"/>
<dbReference type="SMART" id="SM00382">
    <property type="entry name" value="AAA"/>
    <property type="match status" value="1"/>
</dbReference>
<sequence length="293" mass="32508">MQVATIQTEGLTYRYGIGTPFEKTAVDHVDLEIEAGSFVGIIGHTGSGKSTLIQHLNGLLRPTEGKVLLDGVDIWADKSKMRQMRFRVGLVFQYPEYQIFEETVAKDIAFGPRNMGLAEEEVQARVRETAAIVGLSEEILKQSPFLLSGGQKRRVAIAGVMAMRPEVLILDEPTAGLDPRGREEILQEIQAYRNQTGATILLVSHSMEDVARHAKKILVMNAGKVFCYDTVANVFRRSQELQAIGLAVPQITRVCDALRARGVPLTDDIFTVEQAKQQLLEWYHRTRGGQGTC</sequence>
<organism evidence="10 11">
    <name type="scientific">Ruminococcus callidus ATCC 27760</name>
    <dbReference type="NCBI Taxonomy" id="411473"/>
    <lineage>
        <taxon>Bacteria</taxon>
        <taxon>Bacillati</taxon>
        <taxon>Bacillota</taxon>
        <taxon>Clostridia</taxon>
        <taxon>Eubacteriales</taxon>
        <taxon>Oscillospiraceae</taxon>
        <taxon>Ruminococcus</taxon>
    </lineage>
</organism>
<dbReference type="InterPro" id="IPR027417">
    <property type="entry name" value="P-loop_NTPase"/>
</dbReference>
<feature type="domain" description="ABC transporter" evidence="9">
    <location>
        <begin position="6"/>
        <end position="247"/>
    </location>
</feature>
<dbReference type="GO" id="GO:0005524">
    <property type="term" value="F:ATP binding"/>
    <property type="evidence" value="ECO:0007669"/>
    <property type="project" value="UniProtKB-UniRule"/>
</dbReference>
<name>U2MBG1_9FIRM</name>
<keyword evidence="11" id="KW-1185">Reference proteome</keyword>
<dbReference type="STRING" id="411473.RUMCAL_00958"/>
<dbReference type="PROSITE" id="PS50893">
    <property type="entry name" value="ABC_TRANSPORTER_2"/>
    <property type="match status" value="1"/>
</dbReference>
<evidence type="ECO:0000256" key="2">
    <source>
        <dbReference type="ARBA" id="ARBA00022448"/>
    </source>
</evidence>
<dbReference type="Proteomes" id="UP000016662">
    <property type="component" value="Unassembled WGS sequence"/>
</dbReference>
<dbReference type="EMBL" id="AWVF01000110">
    <property type="protein sequence ID" value="ERJ96628.1"/>
    <property type="molecule type" value="Genomic_DNA"/>
</dbReference>